<accession>A0ABS8FEW2</accession>
<evidence type="ECO:0000313" key="2">
    <source>
        <dbReference type="EMBL" id="MCC2213054.1"/>
    </source>
</evidence>
<name>A0ABS8FEW2_9FIRM</name>
<proteinExistence type="predicted"/>
<keyword evidence="1 2" id="KW-0808">Transferase</keyword>
<dbReference type="RefSeq" id="WP_227622493.1">
    <property type="nucleotide sequence ID" value="NZ_JAJEQO010000007.1"/>
</dbReference>
<dbReference type="PANTHER" id="PTHR32385">
    <property type="entry name" value="MANNOSYL PHOSPHORYLINOSITOL CERAMIDE SYNTHASE"/>
    <property type="match status" value="1"/>
</dbReference>
<comment type="caution">
    <text evidence="2">The sequence shown here is derived from an EMBL/GenBank/DDBJ whole genome shotgun (WGS) entry which is preliminary data.</text>
</comment>
<gene>
    <name evidence="2" type="ORF">LKD34_06065</name>
</gene>
<evidence type="ECO:0000256" key="1">
    <source>
        <dbReference type="ARBA" id="ARBA00022679"/>
    </source>
</evidence>
<evidence type="ECO:0000313" key="3">
    <source>
        <dbReference type="Proteomes" id="UP001199236"/>
    </source>
</evidence>
<sequence>MMNQKIPKIIHYCWFGGNPLPELAQKCIASWKKYCPEYEIREWNESNFDLNCCDYVREAYEAKKWAFVSDYARFWILYHKGGIYFDTDVEIIKPLNEILKQGAFLGCETRYTVAPGLGMAANPGLGMAANPGLGIYKEMLDFYEKRHFRNQNGAIDTTTIVTYTTQILVQHGWKPDREIQTVEGITIYPPEYFCPMNYKSGELNITKNTRTIHHYAASWYGKTDKQIAAINKKCIERFGVNVGQKVSAVLVLPFRLKRKLEYNGIMKSKNQ</sequence>
<dbReference type="InterPro" id="IPR051706">
    <property type="entry name" value="Glycosyltransferase_domain"/>
</dbReference>
<dbReference type="InterPro" id="IPR029044">
    <property type="entry name" value="Nucleotide-diphossugar_trans"/>
</dbReference>
<dbReference type="GO" id="GO:0016740">
    <property type="term" value="F:transferase activity"/>
    <property type="evidence" value="ECO:0007669"/>
    <property type="project" value="UniProtKB-KW"/>
</dbReference>
<organism evidence="2 3">
    <name type="scientific">Faecalibacterium hominis</name>
    <name type="common">ex Afrizal et al. 2022</name>
    <dbReference type="NCBI Taxonomy" id="2881265"/>
    <lineage>
        <taxon>Bacteria</taxon>
        <taxon>Bacillati</taxon>
        <taxon>Bacillota</taxon>
        <taxon>Clostridia</taxon>
        <taxon>Eubacteriales</taxon>
        <taxon>Oscillospiraceae</taxon>
        <taxon>Faecalibacterium</taxon>
    </lineage>
</organism>
<dbReference type="InterPro" id="IPR007577">
    <property type="entry name" value="GlycoTrfase_DXD_sugar-bd_CS"/>
</dbReference>
<reference evidence="2 3" key="1">
    <citation type="submission" date="2021-10" db="EMBL/GenBank/DDBJ databases">
        <title>Anaerobic single-cell dispensing facilitates the cultivation of human gut bacteria.</title>
        <authorList>
            <person name="Afrizal A."/>
        </authorList>
    </citation>
    <scope>NUCLEOTIDE SEQUENCE [LARGE SCALE GENOMIC DNA]</scope>
    <source>
        <strain evidence="2 3">CLA-AA-H223</strain>
    </source>
</reference>
<keyword evidence="3" id="KW-1185">Reference proteome</keyword>
<dbReference type="SUPFAM" id="SSF53448">
    <property type="entry name" value="Nucleotide-diphospho-sugar transferases"/>
    <property type="match status" value="1"/>
</dbReference>
<dbReference type="Gene3D" id="3.90.550.20">
    <property type="match status" value="1"/>
</dbReference>
<dbReference type="EMBL" id="JAJEQO010000007">
    <property type="protein sequence ID" value="MCC2213054.1"/>
    <property type="molecule type" value="Genomic_DNA"/>
</dbReference>
<dbReference type="Pfam" id="PF04488">
    <property type="entry name" value="Gly_transf_sug"/>
    <property type="match status" value="1"/>
</dbReference>
<dbReference type="PANTHER" id="PTHR32385:SF15">
    <property type="entry name" value="INOSITOL PHOSPHOCERAMIDE MANNOSYLTRANSFERASE 1"/>
    <property type="match status" value="1"/>
</dbReference>
<protein>
    <submittedName>
        <fullName evidence="2">Glycosyl transferase</fullName>
    </submittedName>
</protein>
<dbReference type="Proteomes" id="UP001199236">
    <property type="component" value="Unassembled WGS sequence"/>
</dbReference>